<accession>A0AAV4N7B2</accession>
<protein>
    <submittedName>
        <fullName evidence="1">Uncharacterized protein</fullName>
    </submittedName>
</protein>
<evidence type="ECO:0000313" key="2">
    <source>
        <dbReference type="Proteomes" id="UP001054837"/>
    </source>
</evidence>
<organism evidence="1 2">
    <name type="scientific">Caerostris darwini</name>
    <dbReference type="NCBI Taxonomy" id="1538125"/>
    <lineage>
        <taxon>Eukaryota</taxon>
        <taxon>Metazoa</taxon>
        <taxon>Ecdysozoa</taxon>
        <taxon>Arthropoda</taxon>
        <taxon>Chelicerata</taxon>
        <taxon>Arachnida</taxon>
        <taxon>Araneae</taxon>
        <taxon>Araneomorphae</taxon>
        <taxon>Entelegynae</taxon>
        <taxon>Araneoidea</taxon>
        <taxon>Araneidae</taxon>
        <taxon>Caerostris</taxon>
    </lineage>
</organism>
<gene>
    <name evidence="1" type="ORF">CDAR_301671</name>
</gene>
<keyword evidence="2" id="KW-1185">Reference proteome</keyword>
<dbReference type="AlphaFoldDB" id="A0AAV4N7B2"/>
<comment type="caution">
    <text evidence="1">The sequence shown here is derived from an EMBL/GenBank/DDBJ whole genome shotgun (WGS) entry which is preliminary data.</text>
</comment>
<proteinExistence type="predicted"/>
<reference evidence="1 2" key="1">
    <citation type="submission" date="2021-06" db="EMBL/GenBank/DDBJ databases">
        <title>Caerostris darwini draft genome.</title>
        <authorList>
            <person name="Kono N."/>
            <person name="Arakawa K."/>
        </authorList>
    </citation>
    <scope>NUCLEOTIDE SEQUENCE [LARGE SCALE GENOMIC DNA]</scope>
</reference>
<name>A0AAV4N7B2_9ARAC</name>
<dbReference type="Proteomes" id="UP001054837">
    <property type="component" value="Unassembled WGS sequence"/>
</dbReference>
<evidence type="ECO:0000313" key="1">
    <source>
        <dbReference type="EMBL" id="GIX79700.1"/>
    </source>
</evidence>
<dbReference type="EMBL" id="BPLQ01001215">
    <property type="protein sequence ID" value="GIX79700.1"/>
    <property type="molecule type" value="Genomic_DNA"/>
</dbReference>
<sequence>MTQTFREIQPWVIENEKFTQPPVETLVVGSRSFDKTIFFFSSHLCLSVRTRPDGISPHFIVPVSGCDSTSNMCTGLTEANLGSTGVCFAIFVQWNLKAMARVRRFFVRD</sequence>